<keyword evidence="3 6" id="KW-1133">Transmembrane helix</keyword>
<evidence type="ECO:0000256" key="1">
    <source>
        <dbReference type="ARBA" id="ARBA00004141"/>
    </source>
</evidence>
<dbReference type="GO" id="GO:0016020">
    <property type="term" value="C:membrane"/>
    <property type="evidence" value="ECO:0007669"/>
    <property type="project" value="UniProtKB-SubCell"/>
</dbReference>
<feature type="transmembrane region" description="Helical" evidence="6">
    <location>
        <begin position="115"/>
        <end position="133"/>
    </location>
</feature>
<gene>
    <name evidence="8" type="ORF">Ae201684_015374</name>
</gene>
<dbReference type="EMBL" id="VJMJ01000218">
    <property type="protein sequence ID" value="KAF0726352.1"/>
    <property type="molecule type" value="Genomic_DNA"/>
</dbReference>
<feature type="transmembrane region" description="Helical" evidence="6">
    <location>
        <begin position="52"/>
        <end position="70"/>
    </location>
</feature>
<evidence type="ECO:0000256" key="4">
    <source>
        <dbReference type="ARBA" id="ARBA00023136"/>
    </source>
</evidence>
<reference evidence="8 9" key="1">
    <citation type="submission" date="2019-07" db="EMBL/GenBank/DDBJ databases">
        <title>Genomics analysis of Aphanomyces spp. identifies a new class of oomycete effector associated with host adaptation.</title>
        <authorList>
            <person name="Gaulin E."/>
        </authorList>
    </citation>
    <scope>NUCLEOTIDE SEQUENCE [LARGE SCALE GENOMIC DNA]</scope>
    <source>
        <strain evidence="8 9">ATCC 201684</strain>
    </source>
</reference>
<comment type="caution">
    <text evidence="8">The sequence shown here is derived from an EMBL/GenBank/DDBJ whole genome shotgun (WGS) entry which is preliminary data.</text>
</comment>
<evidence type="ECO:0000256" key="6">
    <source>
        <dbReference type="SAM" id="Phobius"/>
    </source>
</evidence>
<feature type="transmembrane region" description="Helical" evidence="6">
    <location>
        <begin position="221"/>
        <end position="246"/>
    </location>
</feature>
<dbReference type="InterPro" id="IPR050846">
    <property type="entry name" value="TLCD"/>
</dbReference>
<feature type="transmembrane region" description="Helical" evidence="6">
    <location>
        <begin position="90"/>
        <end position="108"/>
    </location>
</feature>
<evidence type="ECO:0000313" key="9">
    <source>
        <dbReference type="Proteomes" id="UP000481153"/>
    </source>
</evidence>
<dbReference type="AlphaFoldDB" id="A0A6G0WGT6"/>
<proteinExistence type="predicted"/>
<protein>
    <recommendedName>
        <fullName evidence="7">TLC domain-containing protein</fullName>
    </recommendedName>
</protein>
<dbReference type="PROSITE" id="PS50922">
    <property type="entry name" value="TLC"/>
    <property type="match status" value="1"/>
</dbReference>
<accession>A0A6G0WGT6</accession>
<keyword evidence="9" id="KW-1185">Reference proteome</keyword>
<feature type="transmembrane region" description="Helical" evidence="6">
    <location>
        <begin position="175"/>
        <end position="201"/>
    </location>
</feature>
<dbReference type="PANTHER" id="PTHR13439:SF0">
    <property type="entry name" value="TOPOISOMERASE I DAMAGE AFFECTED PROTEIN 4"/>
    <property type="match status" value="1"/>
</dbReference>
<dbReference type="GO" id="GO:0055088">
    <property type="term" value="P:lipid homeostasis"/>
    <property type="evidence" value="ECO:0007669"/>
    <property type="project" value="TreeGrafter"/>
</dbReference>
<organism evidence="8 9">
    <name type="scientific">Aphanomyces euteiches</name>
    <dbReference type="NCBI Taxonomy" id="100861"/>
    <lineage>
        <taxon>Eukaryota</taxon>
        <taxon>Sar</taxon>
        <taxon>Stramenopiles</taxon>
        <taxon>Oomycota</taxon>
        <taxon>Saprolegniomycetes</taxon>
        <taxon>Saprolegniales</taxon>
        <taxon>Verrucalvaceae</taxon>
        <taxon>Aphanomyces</taxon>
    </lineage>
</organism>
<dbReference type="PANTHER" id="PTHR13439">
    <property type="entry name" value="CT120 PROTEIN"/>
    <property type="match status" value="1"/>
</dbReference>
<comment type="subcellular location">
    <subcellularLocation>
        <location evidence="1">Membrane</location>
        <topology evidence="1">Multi-pass membrane protein</topology>
    </subcellularLocation>
</comment>
<dbReference type="VEuPathDB" id="FungiDB:AeMF1_002495"/>
<evidence type="ECO:0000313" key="8">
    <source>
        <dbReference type="EMBL" id="KAF0726352.1"/>
    </source>
</evidence>
<keyword evidence="4 5" id="KW-0472">Membrane</keyword>
<feature type="domain" description="TLC" evidence="7">
    <location>
        <begin position="43"/>
        <end position="229"/>
    </location>
</feature>
<dbReference type="Proteomes" id="UP000481153">
    <property type="component" value="Unassembled WGS sequence"/>
</dbReference>
<dbReference type="GO" id="GO:0005783">
    <property type="term" value="C:endoplasmic reticulum"/>
    <property type="evidence" value="ECO:0007669"/>
    <property type="project" value="TreeGrafter"/>
</dbReference>
<feature type="transmembrane region" description="Helical" evidence="6">
    <location>
        <begin position="6"/>
        <end position="31"/>
    </location>
</feature>
<evidence type="ECO:0000256" key="2">
    <source>
        <dbReference type="ARBA" id="ARBA00022692"/>
    </source>
</evidence>
<evidence type="ECO:0000256" key="3">
    <source>
        <dbReference type="ARBA" id="ARBA00022989"/>
    </source>
</evidence>
<feature type="transmembrane region" description="Helical" evidence="6">
    <location>
        <begin position="145"/>
        <end position="163"/>
    </location>
</feature>
<evidence type="ECO:0000259" key="7">
    <source>
        <dbReference type="PROSITE" id="PS50922"/>
    </source>
</evidence>
<name>A0A6G0WGT6_9STRA</name>
<keyword evidence="2 5" id="KW-0812">Transmembrane</keyword>
<evidence type="ECO:0000256" key="5">
    <source>
        <dbReference type="PROSITE-ProRule" id="PRU00205"/>
    </source>
</evidence>
<dbReference type="InterPro" id="IPR006634">
    <property type="entry name" value="TLC-dom"/>
</dbReference>
<sequence>MASLAFLTYGLTAISLCFFTGVFWLSWVLSLKYVPIFRTYTRTEQANWCSRIGSTLHATVICFGMLYSLSVQSWDSNLHPLHSVDLARAFFSWSIAYFIYDLVVVVTWKVPLWQVFTVHHFVAMLPFAIFNFYRGNCSADTYLLSVYLLVELCVLPMNAAAFLEDLGYGDTKLHLIVSYFMYGSWVIVRGLLPIYALYVLWAILIPSLDFHVTETWICAGPAIVCGHLISCFCVGCLIFVITPAFMTRLRQKPGSSMDDLHDNTSLVAIRRVSTYGTITLNTPRYCQDYSMPSASYKSPITTLALWSYPRI</sequence>